<keyword evidence="1" id="KW-0732">Signal</keyword>
<dbReference type="EMBL" id="LPBJ01000078">
    <property type="protein sequence ID" value="KVP93302.1"/>
    <property type="molecule type" value="Genomic_DNA"/>
</dbReference>
<evidence type="ECO:0000256" key="1">
    <source>
        <dbReference type="SAM" id="SignalP"/>
    </source>
</evidence>
<organism evidence="2 3">
    <name type="scientific">Burkholderia ubonensis</name>
    <dbReference type="NCBI Taxonomy" id="101571"/>
    <lineage>
        <taxon>Bacteria</taxon>
        <taxon>Pseudomonadati</taxon>
        <taxon>Pseudomonadota</taxon>
        <taxon>Betaproteobacteria</taxon>
        <taxon>Burkholderiales</taxon>
        <taxon>Burkholderiaceae</taxon>
        <taxon>Burkholderia</taxon>
        <taxon>Burkholderia cepacia complex</taxon>
    </lineage>
</organism>
<feature type="chain" id="PRO_5043722174" description="DUF2844 domain-containing protein" evidence="1">
    <location>
        <begin position="28"/>
        <end position="159"/>
    </location>
</feature>
<evidence type="ECO:0008006" key="4">
    <source>
        <dbReference type="Google" id="ProtNLM"/>
    </source>
</evidence>
<protein>
    <recommendedName>
        <fullName evidence="4">DUF2844 domain-containing protein</fullName>
    </recommendedName>
</protein>
<name>A0AAW3MRB0_9BURK</name>
<accession>A0AAW3MRB0</accession>
<keyword evidence="3" id="KW-1185">Reference proteome</keyword>
<feature type="signal peptide" evidence="1">
    <location>
        <begin position="1"/>
        <end position="27"/>
    </location>
</feature>
<dbReference type="InterPro" id="IPR021267">
    <property type="entry name" value="DUF2844"/>
</dbReference>
<comment type="caution">
    <text evidence="2">The sequence shown here is derived from an EMBL/GenBank/DDBJ whole genome shotgun (WGS) entry which is preliminary data.</text>
</comment>
<gene>
    <name evidence="2" type="ORF">WJ96_15180</name>
</gene>
<sequence>MNKFKLLFVVEFALSIVFAFFSASAHAVLGGDPRVLQGGETYSLNQKPSYTVKQTNLVGGTALREYLDSDGIVFAVAWNGPFTPNLAELFGPYMAKYQKGLADLQAAWEANPRSRPRGGVVIVRLDDFVSSQSGRFGYYMGGAWLPDYLPVGVNEGDFN</sequence>
<reference evidence="2 3" key="1">
    <citation type="submission" date="2015-11" db="EMBL/GenBank/DDBJ databases">
        <title>Expanding the genomic diversity of Burkholderia species for the development of highly accurate diagnostics.</title>
        <authorList>
            <person name="Sahl J."/>
            <person name="Keim P."/>
            <person name="Wagner D."/>
        </authorList>
    </citation>
    <scope>NUCLEOTIDE SEQUENCE [LARGE SCALE GENOMIC DNA]</scope>
    <source>
        <strain evidence="2 3">MSMB1808WGS</strain>
    </source>
</reference>
<evidence type="ECO:0000313" key="2">
    <source>
        <dbReference type="EMBL" id="KVP93302.1"/>
    </source>
</evidence>
<dbReference type="AlphaFoldDB" id="A0AAW3MRB0"/>
<proteinExistence type="predicted"/>
<dbReference type="Proteomes" id="UP000056453">
    <property type="component" value="Unassembled WGS sequence"/>
</dbReference>
<dbReference type="Pfam" id="PF11005">
    <property type="entry name" value="DUF2844"/>
    <property type="match status" value="1"/>
</dbReference>
<evidence type="ECO:0000313" key="3">
    <source>
        <dbReference type="Proteomes" id="UP000056453"/>
    </source>
</evidence>
<dbReference type="RefSeq" id="WP_059955782.1">
    <property type="nucleotide sequence ID" value="NZ_LPBJ01000078.1"/>
</dbReference>